<evidence type="ECO:0000313" key="3">
    <source>
        <dbReference type="Proteomes" id="UP001362999"/>
    </source>
</evidence>
<accession>A0AAW0AZQ4</accession>
<gene>
    <name evidence="2" type="ORF">R3P38DRAFT_2783582</name>
</gene>
<name>A0AAW0AZQ4_9AGAR</name>
<feature type="region of interest" description="Disordered" evidence="1">
    <location>
        <begin position="95"/>
        <end position="119"/>
    </location>
</feature>
<organism evidence="2 3">
    <name type="scientific">Favolaschia claudopus</name>
    <dbReference type="NCBI Taxonomy" id="2862362"/>
    <lineage>
        <taxon>Eukaryota</taxon>
        <taxon>Fungi</taxon>
        <taxon>Dikarya</taxon>
        <taxon>Basidiomycota</taxon>
        <taxon>Agaricomycotina</taxon>
        <taxon>Agaricomycetes</taxon>
        <taxon>Agaricomycetidae</taxon>
        <taxon>Agaricales</taxon>
        <taxon>Marasmiineae</taxon>
        <taxon>Mycenaceae</taxon>
        <taxon>Favolaschia</taxon>
    </lineage>
</organism>
<dbReference type="EMBL" id="JAWWNJ010000045">
    <property type="protein sequence ID" value="KAK7018887.1"/>
    <property type="molecule type" value="Genomic_DNA"/>
</dbReference>
<protein>
    <submittedName>
        <fullName evidence="2">Uncharacterized protein</fullName>
    </submittedName>
</protein>
<feature type="compositionally biased region" description="Low complexity" evidence="1">
    <location>
        <begin position="102"/>
        <end position="119"/>
    </location>
</feature>
<keyword evidence="3" id="KW-1185">Reference proteome</keyword>
<dbReference type="Proteomes" id="UP001362999">
    <property type="component" value="Unassembled WGS sequence"/>
</dbReference>
<reference evidence="2 3" key="1">
    <citation type="journal article" date="2024" name="J Genomics">
        <title>Draft genome sequencing and assembly of Favolaschia claudopus CIRM-BRFM 2984 isolated from oak limbs.</title>
        <authorList>
            <person name="Navarro D."/>
            <person name="Drula E."/>
            <person name="Chaduli D."/>
            <person name="Cazenave R."/>
            <person name="Ahrendt S."/>
            <person name="Wang J."/>
            <person name="Lipzen A."/>
            <person name="Daum C."/>
            <person name="Barry K."/>
            <person name="Grigoriev I.V."/>
            <person name="Favel A."/>
            <person name="Rosso M.N."/>
            <person name="Martin F."/>
        </authorList>
    </citation>
    <scope>NUCLEOTIDE SEQUENCE [LARGE SCALE GENOMIC DNA]</scope>
    <source>
        <strain evidence="2 3">CIRM-BRFM 2984</strain>
    </source>
</reference>
<evidence type="ECO:0000313" key="2">
    <source>
        <dbReference type="EMBL" id="KAK7018887.1"/>
    </source>
</evidence>
<evidence type="ECO:0000256" key="1">
    <source>
        <dbReference type="SAM" id="MobiDB-lite"/>
    </source>
</evidence>
<sequence>MTILRIFRRDQRVFKQSVEQGARLSSPEARENRCGLYVFTLCGTRTRWGIEPGLRAGMELEPPTSQDPPGACKRSLSGAIRYVAVCLGDIASATPNTEHGPTSSLSGSSGTAQQQGATASYEHPNWNALKRGFEDAGTNGLVSIEFALTSSDASCASSLGAYGATRSIYPRLLRRSQKVSARLDKCVAVRTILSVLTNGKRCADPQINANWKVTVRKRTGILDFDRHWIFNIPGRPKFARDVQSASQKYDLPLTHTAKILAPVDVALDDAFKFRPLEFEIRHFPFAYQSPPNKHLTPFSETARQDWPEINGILSSFREKIWIRQALVVNRPRTCYMSDKFKRDGAPQRHKSYPGQETVTSELSYWNPAKAADLRDKNIAALDASVAANSSVQERFESTQQS</sequence>
<dbReference type="AlphaFoldDB" id="A0AAW0AZQ4"/>
<comment type="caution">
    <text evidence="2">The sequence shown here is derived from an EMBL/GenBank/DDBJ whole genome shotgun (WGS) entry which is preliminary data.</text>
</comment>
<proteinExistence type="predicted"/>